<evidence type="ECO:0000313" key="2">
    <source>
        <dbReference type="Proteomes" id="UP001434883"/>
    </source>
</evidence>
<dbReference type="Proteomes" id="UP001434883">
    <property type="component" value="Unassembled WGS sequence"/>
</dbReference>
<dbReference type="PANTHER" id="PTHR33480:SF5">
    <property type="entry name" value="SI:DKEY-51D8.9"/>
    <property type="match status" value="1"/>
</dbReference>
<reference evidence="1 2" key="1">
    <citation type="submission" date="2021-06" db="EMBL/GenBank/DDBJ databases">
        <authorList>
            <person name="Palmer J.M."/>
        </authorList>
    </citation>
    <scope>NUCLEOTIDE SEQUENCE [LARGE SCALE GENOMIC DNA]</scope>
    <source>
        <strain evidence="1 2">XC_2019</strain>
        <tissue evidence="1">Muscle</tissue>
    </source>
</reference>
<proteinExistence type="predicted"/>
<dbReference type="PANTHER" id="PTHR33480">
    <property type="entry name" value="SET DOMAIN-CONTAINING PROTEIN-RELATED"/>
    <property type="match status" value="1"/>
</dbReference>
<accession>A0ABV0S2S5</accession>
<comment type="caution">
    <text evidence="1">The sequence shown here is derived from an EMBL/GenBank/DDBJ whole genome shotgun (WGS) entry which is preliminary data.</text>
</comment>
<gene>
    <name evidence="1" type="ORF">XENOCAPTIV_022090</name>
</gene>
<sequence>KLCSYFERVELKGKIGKKVAVLLTPEMTSALNLLVEKRSECGIPDDNTYLFAIPNCLTHYRGHDTLRKFSEECGAEKPEYLRSTKLRKEIATTSQILNLKKNELDQLADFMGHDIAVHRQFYRLSEPTVQHAKISKLLLALEKGKL</sequence>
<keyword evidence="2" id="KW-1185">Reference proteome</keyword>
<organism evidence="1 2">
    <name type="scientific">Xenoophorus captivus</name>
    <dbReference type="NCBI Taxonomy" id="1517983"/>
    <lineage>
        <taxon>Eukaryota</taxon>
        <taxon>Metazoa</taxon>
        <taxon>Chordata</taxon>
        <taxon>Craniata</taxon>
        <taxon>Vertebrata</taxon>
        <taxon>Euteleostomi</taxon>
        <taxon>Actinopterygii</taxon>
        <taxon>Neopterygii</taxon>
        <taxon>Teleostei</taxon>
        <taxon>Neoteleostei</taxon>
        <taxon>Acanthomorphata</taxon>
        <taxon>Ovalentaria</taxon>
        <taxon>Atherinomorphae</taxon>
        <taxon>Cyprinodontiformes</taxon>
        <taxon>Goodeidae</taxon>
        <taxon>Xenoophorus</taxon>
    </lineage>
</organism>
<feature type="non-terminal residue" evidence="1">
    <location>
        <position position="1"/>
    </location>
</feature>
<evidence type="ECO:0000313" key="1">
    <source>
        <dbReference type="EMBL" id="MEQ2213847.1"/>
    </source>
</evidence>
<protein>
    <submittedName>
        <fullName evidence="1">Uncharacterized protein</fullName>
    </submittedName>
</protein>
<name>A0ABV0S2S5_9TELE</name>
<dbReference type="EMBL" id="JAHRIN010063705">
    <property type="protein sequence ID" value="MEQ2213847.1"/>
    <property type="molecule type" value="Genomic_DNA"/>
</dbReference>